<feature type="compositionally biased region" description="Basic and acidic residues" evidence="4">
    <location>
        <begin position="39"/>
        <end position="51"/>
    </location>
</feature>
<keyword evidence="3" id="KW-0539">Nucleus</keyword>
<sequence length="1143" mass="118996">MARPKPSGKAPKPQGGLGKRKNGGAAPRGGAGGKPAKASRREGKPKGRVDDIYEAEDSDPDEVKNANRFDQVDNYEYELPSDFEDEEIDEEAAFTEEDKKKFGAWFEKEVDADEDVDDDDGALGVGDDDGELWDEGESKDDAEGEEGGEDDKRPGRGPKRRGAAPDAEDGADDDDVDLFLDDDDDDEEEEQEDEDMDEEAHTAMLREVLAAADGGRSAKRARRDPNAAVLSEAYPESEFALNPGAASAGGTGGLSLADLLAGLSPEERRRLGAARKLLEKVGGASLAGDDEGGEQGGRRVRKAKAIKPVAVPLPAIVADRQERKAGYEAAAEEVTKWQPIVKANREAPTLRLVSDAANLPRVTTTAAIVAQHVPSADIQLEADVAELLEAAGAAGDGALQEAEEKLALKALSLEEAKERRERLAKLRSLLFYHELKSRRLKTIKSKEYHRHLAKAAKRKANRLAAASADADGGDPDAEKAAAIEAEFQRAKERLTQRHRNSSRWARRALKRGQLAQDEGTKAAIAEQLALGQQLRRKIEGRGDGSGSDGTGSDTDASTSGSDGEGGPEGGPTKLKPSAAGRLRSAALDILAGTGDADGAEGKKKGLLGLPFMQRAMERRRLAAAAEAEALLRELDEQAHAAPDVDGDAADGADGGGAAAATGLAALVGYSVPVAPADGTAGRRRFGGGAAAAPQPEAPREDEASDLASDEDEDAEAKAERLGRPTSTAAARLKQQQKQQQQKKAQKGAKTAAPPTAEEEADLDAAVAAGAAGRGLLVSSGGADVTVDADVSAAERRRSGAAASTRGLLADVEAQQGSLSGGRAALFTPAAAAANAAAADAPPPAFIRAKGFEGAKPGYAFKKGPKGLGYYLDPKSKPAAGGKAGKAGQSVAVAGADKAAAGAAGKGSKPAAKAAAAAPAPAKAAAAEADADGSDDDEGQAPMRPATMGQKDLIRAAFAGDDVGAEFEAEKAAAVAEELPDIQEPSLLPGWGAWVGQQRNPKWMQSAKDRAAKQRAEAAAGRTDASMKYVVVSEKWDKKAAKYTAPELPFPFKSQDAYERSLRQPLGRQYNPDAAFRDLTRPAVLKQAGVTIAPLRYSEPAAKEFRASEKGGKAAQERAVGDKRAVATVAGGLPRTGKRKAKGY</sequence>
<feature type="region of interest" description="Disordered" evidence="4">
    <location>
        <begin position="636"/>
        <end position="657"/>
    </location>
</feature>
<feature type="compositionally biased region" description="Acidic residues" evidence="4">
    <location>
        <begin position="166"/>
        <end position="198"/>
    </location>
</feature>
<dbReference type="OrthoDB" id="277439at2759"/>
<keyword evidence="6" id="KW-1185">Reference proteome</keyword>
<dbReference type="EMBL" id="JAEHOE010000027">
    <property type="protein sequence ID" value="KAG2495048.1"/>
    <property type="molecule type" value="Genomic_DNA"/>
</dbReference>
<dbReference type="Proteomes" id="UP000612055">
    <property type="component" value="Unassembled WGS sequence"/>
</dbReference>
<proteinExistence type="predicted"/>
<feature type="compositionally biased region" description="Basic and acidic residues" evidence="4">
    <location>
        <begin position="96"/>
        <end position="109"/>
    </location>
</feature>
<feature type="compositionally biased region" description="Acidic residues" evidence="4">
    <location>
        <begin position="702"/>
        <end position="714"/>
    </location>
</feature>
<feature type="region of interest" description="Disordered" evidence="4">
    <location>
        <begin position="676"/>
        <end position="763"/>
    </location>
</feature>
<gene>
    <name evidence="5" type="ORF">HYH03_006979</name>
</gene>
<reference evidence="5" key="1">
    <citation type="journal article" date="2020" name="bioRxiv">
        <title>Comparative genomics of Chlamydomonas.</title>
        <authorList>
            <person name="Craig R.J."/>
            <person name="Hasan A.R."/>
            <person name="Ness R.W."/>
            <person name="Keightley P.D."/>
        </authorList>
    </citation>
    <scope>NUCLEOTIDE SEQUENCE</scope>
    <source>
        <strain evidence="5">CCAP 11/70</strain>
    </source>
</reference>
<feature type="region of interest" description="Disordered" evidence="4">
    <location>
        <begin position="491"/>
        <end position="518"/>
    </location>
</feature>
<feature type="compositionally biased region" description="Basic residues" evidence="4">
    <location>
        <begin position="496"/>
        <end position="510"/>
    </location>
</feature>
<evidence type="ECO:0000256" key="2">
    <source>
        <dbReference type="ARBA" id="ARBA00022553"/>
    </source>
</evidence>
<protein>
    <submittedName>
        <fullName evidence="5">Uncharacterized protein</fullName>
    </submittedName>
</protein>
<accession>A0A835Y345</accession>
<evidence type="ECO:0000256" key="1">
    <source>
        <dbReference type="ARBA" id="ARBA00004604"/>
    </source>
</evidence>
<feature type="region of interest" description="Disordered" evidence="4">
    <location>
        <begin position="1"/>
        <end position="226"/>
    </location>
</feature>
<comment type="caution">
    <text evidence="5">The sequence shown here is derived from an EMBL/GenBank/DDBJ whole genome shotgun (WGS) entry which is preliminary data.</text>
</comment>
<feature type="compositionally biased region" description="Low complexity" evidence="4">
    <location>
        <begin position="550"/>
        <end position="561"/>
    </location>
</feature>
<evidence type="ECO:0000313" key="6">
    <source>
        <dbReference type="Proteomes" id="UP000612055"/>
    </source>
</evidence>
<organism evidence="5 6">
    <name type="scientific">Edaphochlamys debaryana</name>
    <dbReference type="NCBI Taxonomy" id="47281"/>
    <lineage>
        <taxon>Eukaryota</taxon>
        <taxon>Viridiplantae</taxon>
        <taxon>Chlorophyta</taxon>
        <taxon>core chlorophytes</taxon>
        <taxon>Chlorophyceae</taxon>
        <taxon>CS clade</taxon>
        <taxon>Chlamydomonadales</taxon>
        <taxon>Chlamydomonadales incertae sedis</taxon>
        <taxon>Edaphochlamys</taxon>
    </lineage>
</organism>
<feature type="region of interest" description="Disordered" evidence="4">
    <location>
        <begin position="897"/>
        <end position="948"/>
    </location>
</feature>
<feature type="compositionally biased region" description="Low complexity" evidence="4">
    <location>
        <begin position="897"/>
        <end position="927"/>
    </location>
</feature>
<name>A0A835Y345_9CHLO</name>
<keyword evidence="2" id="KW-0597">Phosphoprotein</keyword>
<feature type="compositionally biased region" description="Acidic residues" evidence="4">
    <location>
        <begin position="928"/>
        <end position="938"/>
    </location>
</feature>
<feature type="compositionally biased region" description="Acidic residues" evidence="4">
    <location>
        <begin position="73"/>
        <end position="95"/>
    </location>
</feature>
<dbReference type="AlphaFoldDB" id="A0A835Y345"/>
<dbReference type="InterPro" id="IPR006709">
    <property type="entry name" value="SSU_processome_Utp14"/>
</dbReference>
<evidence type="ECO:0000256" key="3">
    <source>
        <dbReference type="ARBA" id="ARBA00023242"/>
    </source>
</evidence>
<dbReference type="GO" id="GO:0006364">
    <property type="term" value="P:rRNA processing"/>
    <property type="evidence" value="ECO:0007669"/>
    <property type="project" value="InterPro"/>
</dbReference>
<feature type="compositionally biased region" description="Low complexity" evidence="4">
    <location>
        <begin position="728"/>
        <end position="755"/>
    </location>
</feature>
<comment type="subcellular location">
    <subcellularLocation>
        <location evidence="1">Nucleus</location>
        <location evidence="1">Nucleolus</location>
    </subcellularLocation>
</comment>
<evidence type="ECO:0000313" key="5">
    <source>
        <dbReference type="EMBL" id="KAG2495048.1"/>
    </source>
</evidence>
<dbReference type="PANTHER" id="PTHR14150">
    <property type="entry name" value="U3 SMALL NUCLEOLAR RNA-ASSOCIATED PROTEIN 14"/>
    <property type="match status" value="1"/>
</dbReference>
<feature type="compositionally biased region" description="Acidic residues" evidence="4">
    <location>
        <begin position="110"/>
        <end position="149"/>
    </location>
</feature>
<dbReference type="GO" id="GO:0032040">
    <property type="term" value="C:small-subunit processome"/>
    <property type="evidence" value="ECO:0007669"/>
    <property type="project" value="InterPro"/>
</dbReference>
<feature type="region of interest" description="Disordered" evidence="4">
    <location>
        <begin position="538"/>
        <end position="580"/>
    </location>
</feature>
<dbReference type="Pfam" id="PF04615">
    <property type="entry name" value="Utp14"/>
    <property type="match status" value="1"/>
</dbReference>
<feature type="compositionally biased region" description="Basic and acidic residues" evidence="4">
    <location>
        <begin position="61"/>
        <end position="71"/>
    </location>
</feature>
<dbReference type="PANTHER" id="PTHR14150:SF12">
    <property type="entry name" value="U3 SMALL NUCLEOLAR RNA-ASSOCIATED PROTEIN 14 HOMOLOG A"/>
    <property type="match status" value="1"/>
</dbReference>
<evidence type="ECO:0000256" key="4">
    <source>
        <dbReference type="SAM" id="MobiDB-lite"/>
    </source>
</evidence>